<dbReference type="InterPro" id="IPR000157">
    <property type="entry name" value="TIR_dom"/>
</dbReference>
<accession>A0AAN1SYT3</accession>
<dbReference type="Pfam" id="PF13676">
    <property type="entry name" value="TIR_2"/>
    <property type="match status" value="1"/>
</dbReference>
<feature type="domain" description="TIR" evidence="1">
    <location>
        <begin position="81"/>
        <end position="223"/>
    </location>
</feature>
<evidence type="ECO:0000313" key="2">
    <source>
        <dbReference type="EMBL" id="BBI98595.1"/>
    </source>
</evidence>
<dbReference type="Gene3D" id="3.40.50.10140">
    <property type="entry name" value="Toll/interleukin-1 receptor homology (TIR) domain"/>
    <property type="match status" value="1"/>
</dbReference>
<reference evidence="2 3" key="1">
    <citation type="submission" date="2019-03" db="EMBL/GenBank/DDBJ databases">
        <title>Complete genome sequence of Ferrigenium kumadai strain An22, a microaerophilic iron-oxidizing bacterium isolated from a paddy field soil.</title>
        <authorList>
            <person name="Watanabe T."/>
            <person name="Asakawa S."/>
        </authorList>
    </citation>
    <scope>NUCLEOTIDE SEQUENCE [LARGE SCALE GENOMIC DNA]</scope>
    <source>
        <strain evidence="2 3">An22</strain>
    </source>
</reference>
<dbReference type="GO" id="GO:0007165">
    <property type="term" value="P:signal transduction"/>
    <property type="evidence" value="ECO:0007669"/>
    <property type="project" value="InterPro"/>
</dbReference>
<dbReference type="SMART" id="SM00255">
    <property type="entry name" value="TIR"/>
    <property type="match status" value="1"/>
</dbReference>
<keyword evidence="3" id="KW-1185">Reference proteome</keyword>
<evidence type="ECO:0000313" key="3">
    <source>
        <dbReference type="Proteomes" id="UP001319121"/>
    </source>
</evidence>
<dbReference type="InterPro" id="IPR035897">
    <property type="entry name" value="Toll_tir_struct_dom_sf"/>
</dbReference>
<gene>
    <name evidence="2" type="ORF">FGKAn22_02880</name>
</gene>
<proteinExistence type="predicted"/>
<evidence type="ECO:0000259" key="1">
    <source>
        <dbReference type="PROSITE" id="PS50104"/>
    </source>
</evidence>
<dbReference type="SUPFAM" id="SSF52200">
    <property type="entry name" value="Toll/Interleukin receptor TIR domain"/>
    <property type="match status" value="1"/>
</dbReference>
<dbReference type="PROSITE" id="PS50104">
    <property type="entry name" value="TIR"/>
    <property type="match status" value="1"/>
</dbReference>
<dbReference type="EMBL" id="AP019536">
    <property type="protein sequence ID" value="BBI98595.1"/>
    <property type="molecule type" value="Genomic_DNA"/>
</dbReference>
<organism evidence="2 3">
    <name type="scientific">Ferrigenium kumadai</name>
    <dbReference type="NCBI Taxonomy" id="1682490"/>
    <lineage>
        <taxon>Bacteria</taxon>
        <taxon>Pseudomonadati</taxon>
        <taxon>Pseudomonadota</taxon>
        <taxon>Betaproteobacteria</taxon>
        <taxon>Nitrosomonadales</taxon>
        <taxon>Gallionellaceae</taxon>
        <taxon>Ferrigenium</taxon>
    </lineage>
</organism>
<dbReference type="AlphaFoldDB" id="A0AAN1SYT3"/>
<dbReference type="KEGG" id="fku:FGKAn22_02880"/>
<name>A0AAN1SYT3_9PROT</name>
<sequence>MAARKSKKLGRRSYRDIFLDKLRELVGDEQKLISNNAVKEALDWDDEQYKRIKGQLLDENLIVVGRGYGGSVGLANAPGAKALTLFISYSHADEALKNELLKHLAPLKRLKLIEAWHDRKLKAGDDLDHEISANLEKSDIAVFLLSVDFINSQYCYDVELEKALELHAKGLLVVVPVVLRSCLWQHTPLAKLLALPRDGKAVTAWADRDEALTDVAEGLRLKALDVLENK</sequence>
<dbReference type="RefSeq" id="WP_212786221.1">
    <property type="nucleotide sequence ID" value="NZ_AP019536.1"/>
</dbReference>
<protein>
    <recommendedName>
        <fullName evidence="1">TIR domain-containing protein</fullName>
    </recommendedName>
</protein>
<dbReference type="Proteomes" id="UP001319121">
    <property type="component" value="Chromosome"/>
</dbReference>